<dbReference type="GO" id="GO:0003700">
    <property type="term" value="F:DNA-binding transcription factor activity"/>
    <property type="evidence" value="ECO:0007669"/>
    <property type="project" value="InterPro"/>
</dbReference>
<evidence type="ECO:0000259" key="5">
    <source>
        <dbReference type="PROSITE" id="PS50217"/>
    </source>
</evidence>
<gene>
    <name evidence="6" type="ORF">TCHU04912_LOCUS109</name>
</gene>
<dbReference type="AlphaFoldDB" id="A0A7S1SG78"/>
<dbReference type="EMBL" id="HBGG01000191">
    <property type="protein sequence ID" value="CAD9197876.1"/>
    <property type="molecule type" value="Transcribed_RNA"/>
</dbReference>
<proteinExistence type="predicted"/>
<comment type="subcellular location">
    <subcellularLocation>
        <location evidence="1">Nucleus</location>
    </subcellularLocation>
</comment>
<keyword evidence="2" id="KW-0238">DNA-binding</keyword>
<evidence type="ECO:0000256" key="3">
    <source>
        <dbReference type="ARBA" id="ARBA00023242"/>
    </source>
</evidence>
<dbReference type="GO" id="GO:0005634">
    <property type="term" value="C:nucleus"/>
    <property type="evidence" value="ECO:0007669"/>
    <property type="project" value="UniProtKB-SubCell"/>
</dbReference>
<feature type="region of interest" description="Disordered" evidence="4">
    <location>
        <begin position="124"/>
        <end position="214"/>
    </location>
</feature>
<feature type="domain" description="BZIP" evidence="5">
    <location>
        <begin position="189"/>
        <end position="252"/>
    </location>
</feature>
<keyword evidence="3" id="KW-0539">Nucleus</keyword>
<sequence length="423" mass="44769">MAGLAVPGPQTLGLGEDHFAKYQGCDADEFAKLCEVLLSMEDDDGPLPDLACPQDETPVALPVASTNHLVDPSLIADSTVSIDPFMFPFAPSPIVSEAVVAEGGATFTDLTALEDGFLWLDSTPSLSSSSRSTSPGLVQGTETPVLRKEAVLTGSKRGRGPSGSGGSGEDSTETEARLSVDLSINSVEEQRRQKRMAKNRRTAAESRERKKAAQMEVSKELEALRSENARLKFALAAQESRTKFLEGELASLNRGANMGIASLTTAAVVENTEPAEPVHTNTANTTITLSPVRQHQLWSASPSSNFQELLSAWLILSCVAVTCQAANDTLEGLAQSAANALRQQARLVLAPPSSLQLSEASTPRKDDTPLRMTAEELRQQVAAALAARPLLLQQCSSALRSPTLFGQLPTGQALAAPPAQLVC</sequence>
<dbReference type="InterPro" id="IPR046347">
    <property type="entry name" value="bZIP_sf"/>
</dbReference>
<feature type="compositionally biased region" description="Basic and acidic residues" evidence="4">
    <location>
        <begin position="202"/>
        <end position="214"/>
    </location>
</feature>
<feature type="compositionally biased region" description="Basic residues" evidence="4">
    <location>
        <begin position="192"/>
        <end position="201"/>
    </location>
</feature>
<organism evidence="6">
    <name type="scientific">Tetraselmis chuii</name>
    <dbReference type="NCBI Taxonomy" id="63592"/>
    <lineage>
        <taxon>Eukaryota</taxon>
        <taxon>Viridiplantae</taxon>
        <taxon>Chlorophyta</taxon>
        <taxon>core chlorophytes</taxon>
        <taxon>Chlorodendrophyceae</taxon>
        <taxon>Chlorodendrales</taxon>
        <taxon>Chlorodendraceae</taxon>
        <taxon>Tetraselmis</taxon>
    </lineage>
</organism>
<dbReference type="GO" id="GO:0003677">
    <property type="term" value="F:DNA binding"/>
    <property type="evidence" value="ECO:0007669"/>
    <property type="project" value="UniProtKB-KW"/>
</dbReference>
<dbReference type="Pfam" id="PF07716">
    <property type="entry name" value="bZIP_2"/>
    <property type="match status" value="1"/>
</dbReference>
<protein>
    <recommendedName>
        <fullName evidence="5">BZIP domain-containing protein</fullName>
    </recommendedName>
</protein>
<dbReference type="SMART" id="SM00338">
    <property type="entry name" value="BRLZ"/>
    <property type="match status" value="1"/>
</dbReference>
<name>A0A7S1SG78_9CHLO</name>
<dbReference type="InterPro" id="IPR043452">
    <property type="entry name" value="BZIP46-like"/>
</dbReference>
<evidence type="ECO:0000313" key="6">
    <source>
        <dbReference type="EMBL" id="CAD9197876.1"/>
    </source>
</evidence>
<feature type="compositionally biased region" description="Low complexity" evidence="4">
    <location>
        <begin position="124"/>
        <end position="135"/>
    </location>
</feature>
<evidence type="ECO:0000256" key="4">
    <source>
        <dbReference type="SAM" id="MobiDB-lite"/>
    </source>
</evidence>
<dbReference type="PANTHER" id="PTHR22952:SF175">
    <property type="entry name" value="PROTEIN ABSCISIC ACID-INSENSITIVE 5"/>
    <property type="match status" value="1"/>
</dbReference>
<evidence type="ECO:0000256" key="1">
    <source>
        <dbReference type="ARBA" id="ARBA00004123"/>
    </source>
</evidence>
<dbReference type="SUPFAM" id="SSF57959">
    <property type="entry name" value="Leucine zipper domain"/>
    <property type="match status" value="1"/>
</dbReference>
<dbReference type="GO" id="GO:0045893">
    <property type="term" value="P:positive regulation of DNA-templated transcription"/>
    <property type="evidence" value="ECO:0007669"/>
    <property type="project" value="InterPro"/>
</dbReference>
<dbReference type="PROSITE" id="PS50217">
    <property type="entry name" value="BZIP"/>
    <property type="match status" value="1"/>
</dbReference>
<accession>A0A7S1SG78</accession>
<dbReference type="InterPro" id="IPR004827">
    <property type="entry name" value="bZIP"/>
</dbReference>
<reference evidence="6" key="1">
    <citation type="submission" date="2021-01" db="EMBL/GenBank/DDBJ databases">
        <authorList>
            <person name="Corre E."/>
            <person name="Pelletier E."/>
            <person name="Niang G."/>
            <person name="Scheremetjew M."/>
            <person name="Finn R."/>
            <person name="Kale V."/>
            <person name="Holt S."/>
            <person name="Cochrane G."/>
            <person name="Meng A."/>
            <person name="Brown T."/>
            <person name="Cohen L."/>
        </authorList>
    </citation>
    <scope>NUCLEOTIDE SEQUENCE</scope>
    <source>
        <strain evidence="6">PLY429</strain>
    </source>
</reference>
<dbReference type="PANTHER" id="PTHR22952">
    <property type="entry name" value="CAMP-RESPONSE ELEMENT BINDING PROTEIN-RELATED"/>
    <property type="match status" value="1"/>
</dbReference>
<evidence type="ECO:0000256" key="2">
    <source>
        <dbReference type="ARBA" id="ARBA00023125"/>
    </source>
</evidence>